<dbReference type="Proteomes" id="UP000504606">
    <property type="component" value="Unplaced"/>
</dbReference>
<dbReference type="GO" id="GO:0004252">
    <property type="term" value="F:serine-type endopeptidase activity"/>
    <property type="evidence" value="ECO:0007669"/>
    <property type="project" value="InterPro"/>
</dbReference>
<keyword evidence="4" id="KW-1015">Disulfide bond</keyword>
<evidence type="ECO:0000256" key="3">
    <source>
        <dbReference type="ARBA" id="ARBA00022825"/>
    </source>
</evidence>
<dbReference type="OrthoDB" id="10061449at2759"/>
<name>A0A9C6U5K8_FRAOC</name>
<dbReference type="RefSeq" id="XP_052123967.1">
    <property type="nucleotide sequence ID" value="XM_052268007.1"/>
</dbReference>
<dbReference type="KEGG" id="foc:127749518"/>
<proteinExistence type="predicted"/>
<evidence type="ECO:0000256" key="2">
    <source>
        <dbReference type="ARBA" id="ARBA00022801"/>
    </source>
</evidence>
<evidence type="ECO:0000259" key="6">
    <source>
        <dbReference type="Pfam" id="PF00089"/>
    </source>
</evidence>
<dbReference type="InterPro" id="IPR043504">
    <property type="entry name" value="Peptidase_S1_PA_chymotrypsin"/>
</dbReference>
<reference evidence="8" key="1">
    <citation type="submission" date="2025-08" db="UniProtKB">
        <authorList>
            <consortium name="RefSeq"/>
        </authorList>
    </citation>
    <scope>IDENTIFICATION</scope>
    <source>
        <tissue evidence="8">Whole organism</tissue>
    </source>
</reference>
<evidence type="ECO:0000256" key="1">
    <source>
        <dbReference type="ARBA" id="ARBA00022670"/>
    </source>
</evidence>
<sequence>MTLWLCAALLLASGLGLGEGRRPRDHVHQYPWRAGIESRAHSKKVTSAHPATVPLRQIVSSLYKMMVTAPSEVLLDSGVAAPGARASARPPAASLPAAAKAVTLAQKRIIKGEHVEIVGVPYQVSLRTRRKGYICGGSIIGPEWVLTAAHCLPG</sequence>
<evidence type="ECO:0000313" key="8">
    <source>
        <dbReference type="RefSeq" id="XP_052123967.1"/>
    </source>
</evidence>
<dbReference type="InterPro" id="IPR001254">
    <property type="entry name" value="Trypsin_dom"/>
</dbReference>
<feature type="signal peptide" evidence="5">
    <location>
        <begin position="1"/>
        <end position="20"/>
    </location>
</feature>
<gene>
    <name evidence="8" type="primary">LOC127749518</name>
</gene>
<feature type="chain" id="PRO_5038701665" evidence="5">
    <location>
        <begin position="21"/>
        <end position="154"/>
    </location>
</feature>
<dbReference type="InterPro" id="IPR050430">
    <property type="entry name" value="Peptidase_S1"/>
</dbReference>
<dbReference type="SUPFAM" id="SSF50494">
    <property type="entry name" value="Trypsin-like serine proteases"/>
    <property type="match status" value="1"/>
</dbReference>
<dbReference type="GO" id="GO:0006508">
    <property type="term" value="P:proteolysis"/>
    <property type="evidence" value="ECO:0007669"/>
    <property type="project" value="UniProtKB-KW"/>
</dbReference>
<feature type="domain" description="Peptidase S1" evidence="6">
    <location>
        <begin position="109"/>
        <end position="153"/>
    </location>
</feature>
<organism evidence="7 8">
    <name type="scientific">Frankliniella occidentalis</name>
    <name type="common">Western flower thrips</name>
    <name type="synonym">Euthrips occidentalis</name>
    <dbReference type="NCBI Taxonomy" id="133901"/>
    <lineage>
        <taxon>Eukaryota</taxon>
        <taxon>Metazoa</taxon>
        <taxon>Ecdysozoa</taxon>
        <taxon>Arthropoda</taxon>
        <taxon>Hexapoda</taxon>
        <taxon>Insecta</taxon>
        <taxon>Pterygota</taxon>
        <taxon>Neoptera</taxon>
        <taxon>Paraneoptera</taxon>
        <taxon>Thysanoptera</taxon>
        <taxon>Terebrantia</taxon>
        <taxon>Thripoidea</taxon>
        <taxon>Thripidae</taxon>
        <taxon>Frankliniella</taxon>
    </lineage>
</organism>
<keyword evidence="5" id="KW-0732">Signal</keyword>
<keyword evidence="3" id="KW-0720">Serine protease</keyword>
<dbReference type="Gene3D" id="2.40.10.10">
    <property type="entry name" value="Trypsin-like serine proteases"/>
    <property type="match status" value="1"/>
</dbReference>
<dbReference type="PROSITE" id="PS00134">
    <property type="entry name" value="TRYPSIN_HIS"/>
    <property type="match status" value="1"/>
</dbReference>
<evidence type="ECO:0000256" key="4">
    <source>
        <dbReference type="ARBA" id="ARBA00023157"/>
    </source>
</evidence>
<dbReference type="AlphaFoldDB" id="A0A9C6U5K8"/>
<dbReference type="PANTHER" id="PTHR24276">
    <property type="entry name" value="POLYSERASE-RELATED"/>
    <property type="match status" value="1"/>
</dbReference>
<evidence type="ECO:0000313" key="7">
    <source>
        <dbReference type="Proteomes" id="UP000504606"/>
    </source>
</evidence>
<dbReference type="GeneID" id="127749518"/>
<dbReference type="PANTHER" id="PTHR24276:SF98">
    <property type="entry name" value="FI18310P1-RELATED"/>
    <property type="match status" value="1"/>
</dbReference>
<dbReference type="Pfam" id="PF00089">
    <property type="entry name" value="Trypsin"/>
    <property type="match status" value="1"/>
</dbReference>
<protein>
    <submittedName>
        <fullName evidence="8">Transmembrane protease serine 9-like isoform X1</fullName>
    </submittedName>
</protein>
<evidence type="ECO:0000256" key="5">
    <source>
        <dbReference type="SAM" id="SignalP"/>
    </source>
</evidence>
<dbReference type="InterPro" id="IPR018114">
    <property type="entry name" value="TRYPSIN_HIS"/>
</dbReference>
<accession>A0A9C6U5K8</accession>
<dbReference type="InterPro" id="IPR009003">
    <property type="entry name" value="Peptidase_S1_PA"/>
</dbReference>
<keyword evidence="1" id="KW-0645">Protease</keyword>
<keyword evidence="2" id="KW-0378">Hydrolase</keyword>
<keyword evidence="7" id="KW-1185">Reference proteome</keyword>